<evidence type="ECO:0000256" key="5">
    <source>
        <dbReference type="ARBA" id="ARBA00022729"/>
    </source>
</evidence>
<evidence type="ECO:0000259" key="7">
    <source>
        <dbReference type="PROSITE" id="PS50983"/>
    </source>
</evidence>
<dbReference type="Gene3D" id="3.40.50.1980">
    <property type="entry name" value="Nitrogenase molybdenum iron protein domain"/>
    <property type="match status" value="2"/>
</dbReference>
<name>A0A7X4LNT1_9VIBR</name>
<sequence length="310" mass="34735">MRLMFSRSRIFLLLLSSFFLTATALAKPITVTDSLGQHTLASVPQRAAVLDWNLLEQVIELGVTPVTATDVDSYKEWVVKPAIPSSTQNVGTRGEPNLEKIAALKPDVILITKSQKALMPRLKEIAPVLYYTNFSKDVNQGEVAIQEFKQLAHVFGKEEVAKKKLAQMQAHFTQLKAKLQQHFGQTLPSVVTMRFASTTSTYIYTKNSMADYVLHQLGLKQAIELPPSQWGITQKPISSLQHITQGYVLYILPFAQEKELQHSILWRAMPFVRNHHIHSVPSVWSYGGAMSLMFTAEAFTNSLLEVAPQS</sequence>
<dbReference type="Proteomes" id="UP000462621">
    <property type="component" value="Unassembled WGS sequence"/>
</dbReference>
<comment type="similarity">
    <text evidence="2">Belongs to the bacterial solute-binding protein 8 family.</text>
</comment>
<evidence type="ECO:0000256" key="6">
    <source>
        <dbReference type="SAM" id="SignalP"/>
    </source>
</evidence>
<dbReference type="RefSeq" id="WP_161157690.1">
    <property type="nucleotide sequence ID" value="NZ_WEKT01000048.1"/>
</dbReference>
<gene>
    <name evidence="8" type="ORF">F9817_18685</name>
</gene>
<evidence type="ECO:0000256" key="2">
    <source>
        <dbReference type="ARBA" id="ARBA00008814"/>
    </source>
</evidence>
<dbReference type="GO" id="GO:1901678">
    <property type="term" value="P:iron coordination entity transport"/>
    <property type="evidence" value="ECO:0007669"/>
    <property type="project" value="UniProtKB-ARBA"/>
</dbReference>
<dbReference type="PRINTS" id="PR01715">
    <property type="entry name" value="FERRIBNDNGPP"/>
</dbReference>
<dbReference type="SUPFAM" id="SSF53807">
    <property type="entry name" value="Helical backbone' metal receptor"/>
    <property type="match status" value="1"/>
</dbReference>
<keyword evidence="4" id="KW-0408">Iron</keyword>
<dbReference type="GO" id="GO:0030288">
    <property type="term" value="C:outer membrane-bounded periplasmic space"/>
    <property type="evidence" value="ECO:0007669"/>
    <property type="project" value="TreeGrafter"/>
</dbReference>
<dbReference type="EMBL" id="WEKT01000048">
    <property type="protein sequence ID" value="MZI95210.1"/>
    <property type="molecule type" value="Genomic_DNA"/>
</dbReference>
<comment type="caution">
    <text evidence="8">The sequence shown here is derived from an EMBL/GenBank/DDBJ whole genome shotgun (WGS) entry which is preliminary data.</text>
</comment>
<feature type="chain" id="PRO_5031222527" evidence="6">
    <location>
        <begin position="27"/>
        <end position="310"/>
    </location>
</feature>
<evidence type="ECO:0000313" key="9">
    <source>
        <dbReference type="Proteomes" id="UP000462621"/>
    </source>
</evidence>
<feature type="signal peptide" evidence="6">
    <location>
        <begin position="1"/>
        <end position="26"/>
    </location>
</feature>
<dbReference type="Pfam" id="PF01497">
    <property type="entry name" value="Peripla_BP_2"/>
    <property type="match status" value="1"/>
</dbReference>
<keyword evidence="3" id="KW-0813">Transport</keyword>
<dbReference type="CDD" id="cd01146">
    <property type="entry name" value="FhuD"/>
    <property type="match status" value="1"/>
</dbReference>
<evidence type="ECO:0000256" key="4">
    <source>
        <dbReference type="ARBA" id="ARBA00022496"/>
    </source>
</evidence>
<dbReference type="InterPro" id="IPR002491">
    <property type="entry name" value="ABC_transptr_periplasmic_BD"/>
</dbReference>
<dbReference type="PROSITE" id="PS50983">
    <property type="entry name" value="FE_B12_PBP"/>
    <property type="match status" value="1"/>
</dbReference>
<keyword evidence="5 6" id="KW-0732">Signal</keyword>
<evidence type="ECO:0000256" key="3">
    <source>
        <dbReference type="ARBA" id="ARBA00022448"/>
    </source>
</evidence>
<proteinExistence type="inferred from homology"/>
<dbReference type="PANTHER" id="PTHR30532">
    <property type="entry name" value="IRON III DICITRATE-BINDING PERIPLASMIC PROTEIN"/>
    <property type="match status" value="1"/>
</dbReference>
<keyword evidence="4" id="KW-0410">Iron transport</keyword>
<evidence type="ECO:0000313" key="8">
    <source>
        <dbReference type="EMBL" id="MZI95210.1"/>
    </source>
</evidence>
<organism evidence="8 9">
    <name type="scientific">Vibrio eleionomae</name>
    <dbReference type="NCBI Taxonomy" id="2653505"/>
    <lineage>
        <taxon>Bacteria</taxon>
        <taxon>Pseudomonadati</taxon>
        <taxon>Pseudomonadota</taxon>
        <taxon>Gammaproteobacteria</taxon>
        <taxon>Vibrionales</taxon>
        <taxon>Vibrionaceae</taxon>
        <taxon>Vibrio</taxon>
    </lineage>
</organism>
<evidence type="ECO:0000256" key="1">
    <source>
        <dbReference type="ARBA" id="ARBA00004196"/>
    </source>
</evidence>
<keyword evidence="4" id="KW-0406">Ion transport</keyword>
<feature type="domain" description="Fe/B12 periplasmic-binding" evidence="7">
    <location>
        <begin position="46"/>
        <end position="310"/>
    </location>
</feature>
<dbReference type="AlphaFoldDB" id="A0A7X4LNT1"/>
<keyword evidence="9" id="KW-1185">Reference proteome</keyword>
<protein>
    <submittedName>
        <fullName evidence="8">ABC transporter substrate-binding protein</fullName>
    </submittedName>
</protein>
<accession>A0A7X4LNT1</accession>
<reference evidence="8 9" key="1">
    <citation type="submission" date="2019-10" db="EMBL/GenBank/DDBJ databases">
        <title>Vibrio sp. nov. isolated from a shrimp pond.</title>
        <authorList>
            <person name="Gomez-Gil B."/>
            <person name="Enciso-Ibarra J."/>
            <person name="Enciso-Ibarra K."/>
            <person name="Bolan-Mejia C."/>
        </authorList>
    </citation>
    <scope>NUCLEOTIDE SEQUENCE [LARGE SCALE GENOMIC DNA]</scope>
    <source>
        <strain evidence="8 9">CAIM 722</strain>
    </source>
</reference>
<dbReference type="PANTHER" id="PTHR30532:SF1">
    <property type="entry name" value="IRON(3+)-HYDROXAMATE-BINDING PROTEIN FHUD"/>
    <property type="match status" value="1"/>
</dbReference>
<dbReference type="InterPro" id="IPR051313">
    <property type="entry name" value="Bact_iron-sidero_bind"/>
</dbReference>
<comment type="subcellular location">
    <subcellularLocation>
        <location evidence="1">Cell envelope</location>
    </subcellularLocation>
</comment>